<reference evidence="2 3" key="1">
    <citation type="submission" date="2015-02" db="EMBL/GenBank/DDBJ databases">
        <authorList>
            <person name="Gomez-Escribano P.J."/>
        </authorList>
    </citation>
    <scope>NUCLEOTIDE SEQUENCE [LARGE SCALE GENOMIC DNA]</scope>
    <source>
        <strain evidence="3">C34 (DSM 42122 / NRRL B-24963)</strain>
    </source>
</reference>
<organism evidence="2 3">
    <name type="scientific">Streptomyces leeuwenhoekii</name>
    <dbReference type="NCBI Taxonomy" id="1437453"/>
    <lineage>
        <taxon>Bacteria</taxon>
        <taxon>Bacillati</taxon>
        <taxon>Actinomycetota</taxon>
        <taxon>Actinomycetes</taxon>
        <taxon>Kitasatosporales</taxon>
        <taxon>Streptomycetaceae</taxon>
        <taxon>Streptomyces</taxon>
    </lineage>
</organism>
<evidence type="ECO:0000256" key="1">
    <source>
        <dbReference type="SAM" id="MobiDB-lite"/>
    </source>
</evidence>
<sequence>MNSCGCGQHVITDAPAVRGVDVGAILLCDVLTDGTVAGVALVEPLYDTVTGDRVGTRTVDPTTGTAYLPRGTLRPCEPGTNTTSTQMLCDIAEDGTVTTFLRATTYDSGGELLATFDRTPDGAAYSPTGAVGTCPSPCRSSNTEILCDSAPVPLDLSATYLPFSEAPVDVPSANEFDAGATVGQQLWDGQSVTFGPTGGRHDLTYAAGTAVVACTDCGEPDDMVRIQARVTTTLNGPTAGQGSTGGLELLNGNRSLAVSPFPPSTRVGWTGPRTVSATVPLSDVRAGRIRIRLGAETAQSGPKSWTFTGFTLTGELEATGCGQRFLRTYLRDCITGETTDIVDTALDGTPYAPVGEVAVCAERLPCDERPSRCQNCETVQLCDTRAVTSAIGPIPPMPQGGSTLPNGVTWSSTGGDTVLFSTRRYRADAQPAVYTFSEPVTLQWQALGLVGGRATSLTMPLGTQVVSIHANHVYDRTTRILTAGPGARDTDASTFRMTNVTVWTAPVGTVGGSFPQYGMLDVTVDVARPFLRTVCRDCSGGVVDATDTDLDAVTPYTPTGAVGQCRDSREDRQRYDVEPLLLCDAGPDGTVTPFLRHLVYSDFSGALADTRDTTLDGNTRYVPSEGGTVGECCEPTYETICVTPLVPRSTRVVSNPGNDTSGGVDPAWTWGPTPVGGRPVHDVAPHPAWTTPLPPGGGWVGINADRSTAGLPDGASDYYMVASFTLPPNAVLDATSLKIDTLNADDAVVGYSLNGGPETPTPTQNTRFVDPPYSEPDHPITGAVAGRNNLAIRVHEFGAPTVAGALLDVTLTYRVPGTPEYWTVEHGCDGTATYIASDGTRYPGALPTTAIPCAATQDCCQPVQVCITDTVTETIEFISNEAQVYDNSIDTVWTWTTDGDADGPAAGATWYQTYRARFAPNPAAWSVTDSAPVRKAGWISPHPDGLTRSTGASGEGPTLSGSPANPMRWWARASFSLPAAADPDSIRVQITVLNADQVANRFRLNDGAWITLPPTASHNGTAYTFGPATIPGARPGTNTLYFEAQETVVDNPFNGAGVMAHFIITYDVPGLGKRSWTRMVCCDGSVYYLDEDGGRQDALPPSSSLVTCDSGADPLVLCDDNGTFLRHLSYVGDQIITMDTDLDGSPYTPIGQIRSCGADR</sequence>
<accession>A0A0F7VTH2</accession>
<dbReference type="AlphaFoldDB" id="A0A0F7VTH2"/>
<dbReference type="KEGG" id="sle:sle_07630"/>
<proteinExistence type="predicted"/>
<protein>
    <submittedName>
        <fullName evidence="2">Uncharacterized protein</fullName>
    </submittedName>
</protein>
<name>A0A0F7VTH2_STRLW</name>
<evidence type="ECO:0000313" key="3">
    <source>
        <dbReference type="Proteomes" id="UP000035016"/>
    </source>
</evidence>
<gene>
    <name evidence="2" type="primary">sle_07630</name>
</gene>
<feature type="region of interest" description="Disordered" evidence="1">
    <location>
        <begin position="939"/>
        <end position="965"/>
    </location>
</feature>
<dbReference type="EMBL" id="LN831790">
    <property type="protein sequence ID" value="CQR60226.1"/>
    <property type="molecule type" value="Genomic_DNA"/>
</dbReference>
<dbReference type="RefSeq" id="WP_029381148.1">
    <property type="nucleotide sequence ID" value="NZ_AZSD01000022.1"/>
</dbReference>
<evidence type="ECO:0000313" key="2">
    <source>
        <dbReference type="EMBL" id="CQR60226.1"/>
    </source>
</evidence>
<dbReference type="Proteomes" id="UP000035016">
    <property type="component" value="Chromosome Chromosome"/>
</dbReference>